<reference evidence="2" key="1">
    <citation type="submission" date="2020-12" db="EMBL/GenBank/DDBJ databases">
        <title>Bacterial taxonomy.</title>
        <authorList>
            <person name="Pan X."/>
        </authorList>
    </citation>
    <scope>NUCLEOTIDE SEQUENCE</scope>
    <source>
        <strain evidence="2">B2012</strain>
    </source>
</reference>
<comment type="caution">
    <text evidence="2">The sequence shown here is derived from an EMBL/GenBank/DDBJ whole genome shotgun (WGS) entry which is preliminary data.</text>
</comment>
<dbReference type="AlphaFoldDB" id="A0A934ML82"/>
<name>A0A934ML82_9HYPH</name>
<feature type="chain" id="PRO_5037714942" evidence="1">
    <location>
        <begin position="21"/>
        <end position="195"/>
    </location>
</feature>
<dbReference type="RefSeq" id="WP_198882009.1">
    <property type="nucleotide sequence ID" value="NZ_JAEKJA010000007.1"/>
</dbReference>
<dbReference type="Proteomes" id="UP000609531">
    <property type="component" value="Unassembled WGS sequence"/>
</dbReference>
<feature type="signal peptide" evidence="1">
    <location>
        <begin position="1"/>
        <end position="20"/>
    </location>
</feature>
<evidence type="ECO:0000313" key="3">
    <source>
        <dbReference type="Proteomes" id="UP000609531"/>
    </source>
</evidence>
<proteinExistence type="predicted"/>
<keyword evidence="3" id="KW-1185">Reference proteome</keyword>
<dbReference type="InterPro" id="IPR010321">
    <property type="entry name" value="DUF922"/>
</dbReference>
<dbReference type="Pfam" id="PF06037">
    <property type="entry name" value="DUF922"/>
    <property type="match status" value="1"/>
</dbReference>
<accession>A0A934ML82</accession>
<sequence>MIRRLAAAILLLSLASCISAPPTDVSVRTYKVSGSSLSALERSLSTHGPEVPGLSGRAFAAVETTFLHSFEPVQQGSVCRYSRSGRVGIRSEVILPEWRQRETAAPDLKEKWDVISSYAVIHESGHIKISQKYARQLESAYRQASAPTCAELEAKMERIIGPIADAHVRAQQHFDATDMPRFRSYLRQHGYSIGG</sequence>
<keyword evidence="1" id="KW-0732">Signal</keyword>
<evidence type="ECO:0000313" key="2">
    <source>
        <dbReference type="EMBL" id="MBJ3776129.1"/>
    </source>
</evidence>
<dbReference type="PROSITE" id="PS51257">
    <property type="entry name" value="PROKAR_LIPOPROTEIN"/>
    <property type="match status" value="1"/>
</dbReference>
<organism evidence="2 3">
    <name type="scientific">Acuticoccus mangrovi</name>
    <dbReference type="NCBI Taxonomy" id="2796142"/>
    <lineage>
        <taxon>Bacteria</taxon>
        <taxon>Pseudomonadati</taxon>
        <taxon>Pseudomonadota</taxon>
        <taxon>Alphaproteobacteria</taxon>
        <taxon>Hyphomicrobiales</taxon>
        <taxon>Amorphaceae</taxon>
        <taxon>Acuticoccus</taxon>
    </lineage>
</organism>
<gene>
    <name evidence="2" type="ORF">JCR33_10550</name>
</gene>
<protein>
    <submittedName>
        <fullName evidence="2">DUF922 domain-containing protein</fullName>
    </submittedName>
</protein>
<dbReference type="EMBL" id="JAEKJA010000007">
    <property type="protein sequence ID" value="MBJ3776129.1"/>
    <property type="molecule type" value="Genomic_DNA"/>
</dbReference>
<evidence type="ECO:0000256" key="1">
    <source>
        <dbReference type="SAM" id="SignalP"/>
    </source>
</evidence>